<keyword evidence="2" id="KW-1185">Reference proteome</keyword>
<protein>
    <recommendedName>
        <fullName evidence="3">DUF3318 domain-containing protein</fullName>
    </recommendedName>
</protein>
<reference evidence="2" key="2">
    <citation type="journal article" date="2022" name="Front. Microbiol.">
        <title>Comparative Genomic Analysis Revealed Distinct Molecular Components and Organization of CO2-Concentrating Mechanism in Thermophilic Cyanobacteria.</title>
        <authorList>
            <person name="Tang J."/>
            <person name="Zhou H."/>
            <person name="Yao D."/>
            <person name="Riaz S."/>
            <person name="You D."/>
            <person name="Klepacz-Smolka A."/>
            <person name="Daroch M."/>
        </authorList>
    </citation>
    <scope>NUCLEOTIDE SEQUENCE [LARGE SCALE GENOMIC DNA]</scope>
    <source>
        <strain evidence="2">PCC 6715</strain>
    </source>
</reference>
<dbReference type="InterPro" id="IPR021751">
    <property type="entry name" value="DUF3318"/>
</dbReference>
<evidence type="ECO:0000313" key="2">
    <source>
        <dbReference type="Proteomes" id="UP000231057"/>
    </source>
</evidence>
<reference evidence="1 2" key="1">
    <citation type="submission" date="2016-11" db="EMBL/GenBank/DDBJ databases">
        <title>Complete genome sequence of thermophilic cyanobacteria strain Synechococcus sp. PCC6715.</title>
        <authorList>
            <person name="Tang J."/>
            <person name="Daroch M."/>
            <person name="Liang Y."/>
            <person name="Jiang D."/>
            <person name="Shah M."/>
        </authorList>
    </citation>
    <scope>NUCLEOTIDE SEQUENCE [LARGE SCALE GENOMIC DNA]</scope>
    <source>
        <strain evidence="1 2">PCC 6715</strain>
    </source>
</reference>
<evidence type="ECO:0000313" key="1">
    <source>
        <dbReference type="EMBL" id="ATS19112.1"/>
    </source>
</evidence>
<dbReference type="EMBL" id="CP018092">
    <property type="protein sequence ID" value="ATS19112.1"/>
    <property type="molecule type" value="Genomic_DNA"/>
</dbReference>
<evidence type="ECO:0008006" key="3">
    <source>
        <dbReference type="Google" id="ProtNLM"/>
    </source>
</evidence>
<sequence>MTPDSEIRRLLDLMPASARMRCKLVSRPQQAQVITYRPALPWGDRPIEINFRLWSRLDTRERDLLILRAVAWFNATGLIKLDLYQGVTVAGALGTVLQFLQADAVGAIVAGGLTAFGALQVWQNTRGVAVEVAADRHALQLAQRRGYSEAEAAAALLAAIEHVATLERRPVLEVNDLIRTQNLRQLVGDPVTPNRVA</sequence>
<name>A0A2D2Q3M6_PARLV</name>
<proteinExistence type="predicted"/>
<gene>
    <name evidence="1" type="ORF">BRW62_10590</name>
</gene>
<dbReference type="KEGG" id="slw:BRW62_10590"/>
<dbReference type="AlphaFoldDB" id="A0A2D2Q3M6"/>
<organism evidence="1 2">
    <name type="scientific">Parathermosynechococcus lividus PCC 6715</name>
    <dbReference type="NCBI Taxonomy" id="1917166"/>
    <lineage>
        <taxon>Bacteria</taxon>
        <taxon>Bacillati</taxon>
        <taxon>Cyanobacteriota</taxon>
        <taxon>Cyanophyceae</taxon>
        <taxon>Acaryochloridales</taxon>
        <taxon>Thermosynechococcaceae</taxon>
        <taxon>Parathermosynechococcus</taxon>
    </lineage>
</organism>
<dbReference type="RefSeq" id="WP_099799449.1">
    <property type="nucleotide sequence ID" value="NZ_CP018092.1"/>
</dbReference>
<accession>A0A2D2Q3M6</accession>
<dbReference type="Proteomes" id="UP000231057">
    <property type="component" value="Chromosome"/>
</dbReference>
<dbReference type="Pfam" id="PF11780">
    <property type="entry name" value="DUF3318"/>
    <property type="match status" value="1"/>
</dbReference>
<dbReference type="OrthoDB" id="455481at2"/>